<evidence type="ECO:0000256" key="2">
    <source>
        <dbReference type="ARBA" id="ARBA00010082"/>
    </source>
</evidence>
<dbReference type="Proteomes" id="UP000761534">
    <property type="component" value="Unassembled WGS sequence"/>
</dbReference>
<dbReference type="GO" id="GO:0015031">
    <property type="term" value="P:protein transport"/>
    <property type="evidence" value="ECO:0007669"/>
    <property type="project" value="UniProtKB-KW"/>
</dbReference>
<sequence length="215" mass="23592">MSQLGTPGSGSEDSNGPKRTAEWDSTKEKNLWEYLSRSLSGGDVDWEGLAYRFNVTVPFILQQAAWLYEKELEQVRAQMQKVKVVTASTKHTNVRTDGGKKHRTSALGLNPNLDSYGGSSSGSSSFFNDPERKKKLLTVSRNSIVPPEEEEPEPAFLPSNTSATNNNNNNNNVGQYSSNDDNSSTFTELSETSISKSALEEALLHELGNESSLPQ</sequence>
<evidence type="ECO:0000256" key="6">
    <source>
        <dbReference type="ARBA" id="ARBA00023006"/>
    </source>
</evidence>
<name>A0A642VDB6_9ASCO</name>
<dbReference type="GO" id="GO:0000045">
    <property type="term" value="P:autophagosome assembly"/>
    <property type="evidence" value="ECO:0007669"/>
    <property type="project" value="InterPro"/>
</dbReference>
<proteinExistence type="inferred from homology"/>
<keyword evidence="5" id="KW-0653">Protein transport</keyword>
<feature type="region of interest" description="Disordered" evidence="7">
    <location>
        <begin position="1"/>
        <end position="24"/>
    </location>
</feature>
<evidence type="ECO:0000256" key="3">
    <source>
        <dbReference type="ARBA" id="ARBA00013784"/>
    </source>
</evidence>
<evidence type="ECO:0000259" key="8">
    <source>
        <dbReference type="Pfam" id="PF18388"/>
    </source>
</evidence>
<dbReference type="InterPro" id="IPR040666">
    <property type="entry name" value="Atg29_N"/>
</dbReference>
<evidence type="ECO:0000256" key="1">
    <source>
        <dbReference type="ARBA" id="ARBA00004329"/>
    </source>
</evidence>
<keyword evidence="10" id="KW-1185">Reference proteome</keyword>
<dbReference type="Pfam" id="PF18388">
    <property type="entry name" value="ATG29_N"/>
    <property type="match status" value="1"/>
</dbReference>
<dbReference type="PANTHER" id="PTHR40012:SF1">
    <property type="entry name" value="AUTOPHAGY-RELATED PROTEIN 29"/>
    <property type="match status" value="1"/>
</dbReference>
<dbReference type="InterPro" id="IPR039113">
    <property type="entry name" value="ATG29"/>
</dbReference>
<comment type="similarity">
    <text evidence="2">Belongs to the ATG29 family.</text>
</comment>
<comment type="subcellular location">
    <subcellularLocation>
        <location evidence="1">Preautophagosomal structure</location>
    </subcellularLocation>
</comment>
<dbReference type="AlphaFoldDB" id="A0A642VDB6"/>
<feature type="compositionally biased region" description="Polar residues" evidence="7">
    <location>
        <begin position="173"/>
        <end position="194"/>
    </location>
</feature>
<evidence type="ECO:0000313" key="9">
    <source>
        <dbReference type="EMBL" id="KAA8917379.1"/>
    </source>
</evidence>
<dbReference type="OrthoDB" id="21072at2759"/>
<dbReference type="GO" id="GO:0000407">
    <property type="term" value="C:phagophore assembly site"/>
    <property type="evidence" value="ECO:0007669"/>
    <property type="project" value="UniProtKB-SubCell"/>
</dbReference>
<protein>
    <recommendedName>
        <fullName evidence="3">Autophagy-related protein 29</fullName>
    </recommendedName>
</protein>
<feature type="domain" description="Atg29 N-terminal" evidence="8">
    <location>
        <begin position="21"/>
        <end position="55"/>
    </location>
</feature>
<reference evidence="9" key="1">
    <citation type="journal article" date="2019" name="G3 (Bethesda)">
        <title>Genome Assemblies of Two Rare Opportunistic Yeast Pathogens: Diutina rugosa (syn. Candida rugosa) and Trichomonascus ciferrii (syn. Candida ciferrii).</title>
        <authorList>
            <person name="Mixao V."/>
            <person name="Saus E."/>
            <person name="Hansen A.P."/>
            <person name="Lass-Florl C."/>
            <person name="Gabaldon T."/>
        </authorList>
    </citation>
    <scope>NUCLEOTIDE SEQUENCE</scope>
    <source>
        <strain evidence="9">CBS 4856</strain>
    </source>
</reference>
<dbReference type="InterPro" id="IPR039362">
    <property type="entry name" value="ATG29_sf"/>
</dbReference>
<evidence type="ECO:0000256" key="4">
    <source>
        <dbReference type="ARBA" id="ARBA00022448"/>
    </source>
</evidence>
<organism evidence="9 10">
    <name type="scientific">Trichomonascus ciferrii</name>
    <dbReference type="NCBI Taxonomy" id="44093"/>
    <lineage>
        <taxon>Eukaryota</taxon>
        <taxon>Fungi</taxon>
        <taxon>Dikarya</taxon>
        <taxon>Ascomycota</taxon>
        <taxon>Saccharomycotina</taxon>
        <taxon>Dipodascomycetes</taxon>
        <taxon>Dipodascales</taxon>
        <taxon>Trichomonascaceae</taxon>
        <taxon>Trichomonascus</taxon>
        <taxon>Trichomonascus ciferrii complex</taxon>
    </lineage>
</organism>
<evidence type="ECO:0000256" key="5">
    <source>
        <dbReference type="ARBA" id="ARBA00022927"/>
    </source>
</evidence>
<feature type="compositionally biased region" description="Basic and acidic residues" evidence="7">
    <location>
        <begin position="15"/>
        <end position="24"/>
    </location>
</feature>
<comment type="caution">
    <text evidence="9">The sequence shown here is derived from an EMBL/GenBank/DDBJ whole genome shotgun (WGS) entry which is preliminary data.</text>
</comment>
<dbReference type="PANTHER" id="PTHR40012">
    <property type="entry name" value="AUTOPHAGY-RELATED PROTEIN 29"/>
    <property type="match status" value="1"/>
</dbReference>
<dbReference type="Gene3D" id="1.10.10.2570">
    <property type="match status" value="1"/>
</dbReference>
<dbReference type="EMBL" id="SWFS01000040">
    <property type="protein sequence ID" value="KAA8917379.1"/>
    <property type="molecule type" value="Genomic_DNA"/>
</dbReference>
<evidence type="ECO:0000256" key="7">
    <source>
        <dbReference type="SAM" id="MobiDB-lite"/>
    </source>
</evidence>
<dbReference type="VEuPathDB" id="FungiDB:TRICI_000491"/>
<feature type="region of interest" description="Disordered" evidence="7">
    <location>
        <begin position="91"/>
        <end position="129"/>
    </location>
</feature>
<keyword evidence="6" id="KW-0072">Autophagy</keyword>
<keyword evidence="4" id="KW-0813">Transport</keyword>
<feature type="compositionally biased region" description="Low complexity" evidence="7">
    <location>
        <begin position="115"/>
        <end position="125"/>
    </location>
</feature>
<accession>A0A642VDB6</accession>
<feature type="region of interest" description="Disordered" evidence="7">
    <location>
        <begin position="142"/>
        <end position="194"/>
    </location>
</feature>
<evidence type="ECO:0000313" key="10">
    <source>
        <dbReference type="Proteomes" id="UP000761534"/>
    </source>
</evidence>
<feature type="compositionally biased region" description="Polar residues" evidence="7">
    <location>
        <begin position="1"/>
        <end position="14"/>
    </location>
</feature>
<gene>
    <name evidence="9" type="ORF">TRICI_000491</name>
</gene>